<dbReference type="OrthoDB" id="9814461at2"/>
<evidence type="ECO:0000256" key="1">
    <source>
        <dbReference type="ARBA" id="ARBA00004651"/>
    </source>
</evidence>
<evidence type="ECO:0000313" key="7">
    <source>
        <dbReference type="EMBL" id="AQZ53906.1"/>
    </source>
</evidence>
<dbReference type="Proteomes" id="UP000191135">
    <property type="component" value="Plasmid pMM593"/>
</dbReference>
<feature type="transmembrane region" description="Helical" evidence="6">
    <location>
        <begin position="167"/>
        <end position="185"/>
    </location>
</feature>
<dbReference type="GO" id="GO:0015658">
    <property type="term" value="F:branched-chain amino acid transmembrane transporter activity"/>
    <property type="evidence" value="ECO:0007669"/>
    <property type="project" value="InterPro"/>
</dbReference>
<feature type="transmembrane region" description="Helical" evidence="6">
    <location>
        <begin position="90"/>
        <end position="108"/>
    </location>
</feature>
<evidence type="ECO:0000256" key="4">
    <source>
        <dbReference type="ARBA" id="ARBA00022989"/>
    </source>
</evidence>
<dbReference type="AlphaFoldDB" id="A0A1U9Z8D1"/>
<keyword evidence="8" id="KW-1185">Reference proteome</keyword>
<dbReference type="eggNOG" id="COG4177">
    <property type="taxonomic scope" value="Bacteria"/>
</dbReference>
<reference evidence="7 8" key="1">
    <citation type="submission" date="2017-03" db="EMBL/GenBank/DDBJ databases">
        <title>Foreign affairs: Plasmid Transfer between Roseobacters and Rhizobia.</title>
        <authorList>
            <person name="Bartling P."/>
            <person name="Bunk B."/>
            <person name="Overmann J."/>
            <person name="Brinkmann H."/>
            <person name="Petersen J."/>
        </authorList>
    </citation>
    <scope>NUCLEOTIDE SEQUENCE [LARGE SCALE GENOMIC DNA]</scope>
    <source>
        <strain evidence="7 8">MACL11</strain>
        <plasmid evidence="8">Plasmid pmm593</plasmid>
    </source>
</reference>
<evidence type="ECO:0000256" key="5">
    <source>
        <dbReference type="ARBA" id="ARBA00023136"/>
    </source>
</evidence>
<feature type="transmembrane region" description="Helical" evidence="6">
    <location>
        <begin position="39"/>
        <end position="61"/>
    </location>
</feature>
<dbReference type="PANTHER" id="PTHR30482:SF20">
    <property type="entry name" value="HIGH-AFFINITY BRANCHED-CHAIN AMINO ACID TRANSPORT SYSTEM PERMEASE PROTEIN LIVM"/>
    <property type="match status" value="1"/>
</dbReference>
<proteinExistence type="predicted"/>
<feature type="transmembrane region" description="Helical" evidence="6">
    <location>
        <begin position="117"/>
        <end position="135"/>
    </location>
</feature>
<feature type="transmembrane region" description="Helical" evidence="6">
    <location>
        <begin position="288"/>
        <end position="304"/>
    </location>
</feature>
<sequence>MDIATSKPQSTGHANGIAFAVAVIALASIPWFTGSVFHFHIAIMICLGAMAAAGLGTIAWVGQLSLAHGAFVGIGAYTCVLMVMRLGVPFVVGLPLAALVTGAIAYVIGTPLLRLRGVYFVLITFALNELFRLVMLEFPSVSGGSSGIAAIPKISLFGLVLRDQQSVYVFALAMLALVMALLWSIRRGPLGRRFAAVEENLELAEASGIPTARTQNTAFVIGSAIAGFTGAIMAHYIGFISPESFGFQLSVSYVIILVTGGRLALAGPLVGAIFLTPLPEFLRSAQEYQHIIYGVVLIVVLRFLPEGLAGLPKRLAGKGREQS</sequence>
<name>A0A1U9Z8D1_9HYPH</name>
<feature type="transmembrane region" description="Helical" evidence="6">
    <location>
        <begin position="251"/>
        <end position="276"/>
    </location>
</feature>
<dbReference type="CDD" id="cd06581">
    <property type="entry name" value="TM_PBP1_LivM_like"/>
    <property type="match status" value="1"/>
</dbReference>
<dbReference type="KEGG" id="mmed:Mame_04614"/>
<geneLocation type="plasmid" evidence="8">
    <name>pmm593</name>
</geneLocation>
<dbReference type="EMBL" id="CP020331">
    <property type="protein sequence ID" value="AQZ53906.1"/>
    <property type="molecule type" value="Genomic_DNA"/>
</dbReference>
<comment type="subcellular location">
    <subcellularLocation>
        <location evidence="1">Cell membrane</location>
        <topology evidence="1">Multi-pass membrane protein</topology>
    </subcellularLocation>
</comment>
<dbReference type="PANTHER" id="PTHR30482">
    <property type="entry name" value="HIGH-AFFINITY BRANCHED-CHAIN AMINO ACID TRANSPORT SYSTEM PERMEASE"/>
    <property type="match status" value="1"/>
</dbReference>
<gene>
    <name evidence="7" type="primary">livH_15</name>
    <name evidence="7" type="ORF">Mame_04614</name>
</gene>
<dbReference type="GO" id="GO:0005886">
    <property type="term" value="C:plasma membrane"/>
    <property type="evidence" value="ECO:0007669"/>
    <property type="project" value="UniProtKB-SubCell"/>
</dbReference>
<keyword evidence="3 6" id="KW-0812">Transmembrane</keyword>
<organism evidence="7 8">
    <name type="scientific">Martelella mediterranea DSM 17316</name>
    <dbReference type="NCBI Taxonomy" id="1122214"/>
    <lineage>
        <taxon>Bacteria</taxon>
        <taxon>Pseudomonadati</taxon>
        <taxon>Pseudomonadota</taxon>
        <taxon>Alphaproteobacteria</taxon>
        <taxon>Hyphomicrobiales</taxon>
        <taxon>Aurantimonadaceae</taxon>
        <taxon>Martelella</taxon>
    </lineage>
</organism>
<feature type="transmembrane region" description="Helical" evidence="6">
    <location>
        <begin position="12"/>
        <end position="33"/>
    </location>
</feature>
<keyword evidence="7" id="KW-0614">Plasmid</keyword>
<dbReference type="InterPro" id="IPR001851">
    <property type="entry name" value="ABC_transp_permease"/>
</dbReference>
<keyword evidence="5 6" id="KW-0472">Membrane</keyword>
<dbReference type="Pfam" id="PF02653">
    <property type="entry name" value="BPD_transp_2"/>
    <property type="match status" value="1"/>
</dbReference>
<evidence type="ECO:0000313" key="8">
    <source>
        <dbReference type="Proteomes" id="UP000191135"/>
    </source>
</evidence>
<dbReference type="InterPro" id="IPR043428">
    <property type="entry name" value="LivM-like"/>
</dbReference>
<feature type="transmembrane region" description="Helical" evidence="6">
    <location>
        <begin position="66"/>
        <end position="84"/>
    </location>
</feature>
<protein>
    <submittedName>
        <fullName evidence="7">LIV-I protein H</fullName>
    </submittedName>
</protein>
<evidence type="ECO:0000256" key="3">
    <source>
        <dbReference type="ARBA" id="ARBA00022692"/>
    </source>
</evidence>
<feature type="transmembrane region" description="Helical" evidence="6">
    <location>
        <begin position="218"/>
        <end position="239"/>
    </location>
</feature>
<accession>A0A1U9Z8D1</accession>
<keyword evidence="4 6" id="KW-1133">Transmembrane helix</keyword>
<evidence type="ECO:0000256" key="2">
    <source>
        <dbReference type="ARBA" id="ARBA00022475"/>
    </source>
</evidence>
<keyword evidence="2" id="KW-1003">Cell membrane</keyword>
<evidence type="ECO:0000256" key="6">
    <source>
        <dbReference type="SAM" id="Phobius"/>
    </source>
</evidence>